<keyword evidence="4" id="KW-1185">Reference proteome</keyword>
<keyword evidence="2" id="KW-1133">Transmembrane helix</keyword>
<evidence type="ECO:0000313" key="4">
    <source>
        <dbReference type="Proteomes" id="UP000244729"/>
    </source>
</evidence>
<keyword evidence="2" id="KW-0812">Transmembrane</keyword>
<dbReference type="KEGG" id="agm:DCE93_04700"/>
<proteinExistence type="predicted"/>
<reference evidence="3 4" key="1">
    <citation type="submission" date="2018-04" db="EMBL/GenBank/DDBJ databases">
        <authorList>
            <person name="Li J."/>
        </authorList>
    </citation>
    <scope>NUCLEOTIDE SEQUENCE [LARGE SCALE GENOMIC DNA]</scope>
    <source>
        <strain evidence="4">30A</strain>
    </source>
</reference>
<dbReference type="InterPro" id="IPR013783">
    <property type="entry name" value="Ig-like_fold"/>
</dbReference>
<keyword evidence="2" id="KW-0472">Membrane</keyword>
<feature type="region of interest" description="Disordered" evidence="1">
    <location>
        <begin position="1"/>
        <end position="31"/>
    </location>
</feature>
<name>A0A2S0WUN4_9MICO</name>
<gene>
    <name evidence="3" type="ORF">DCE93_04700</name>
</gene>
<dbReference type="Proteomes" id="UP000244729">
    <property type="component" value="Chromosome"/>
</dbReference>
<dbReference type="Gene3D" id="2.60.40.10">
    <property type="entry name" value="Immunoglobulins"/>
    <property type="match status" value="1"/>
</dbReference>
<evidence type="ECO:0000256" key="1">
    <source>
        <dbReference type="SAM" id="MobiDB-lite"/>
    </source>
</evidence>
<organism evidence="3 4">
    <name type="scientific">Agromyces badenianii</name>
    <dbReference type="NCBI Taxonomy" id="2080742"/>
    <lineage>
        <taxon>Bacteria</taxon>
        <taxon>Bacillati</taxon>
        <taxon>Actinomycetota</taxon>
        <taxon>Actinomycetes</taxon>
        <taxon>Micrococcales</taxon>
        <taxon>Microbacteriaceae</taxon>
        <taxon>Agromyces</taxon>
    </lineage>
</organism>
<feature type="transmembrane region" description="Helical" evidence="2">
    <location>
        <begin position="55"/>
        <end position="78"/>
    </location>
</feature>
<dbReference type="RefSeq" id="WP_108594863.1">
    <property type="nucleotide sequence ID" value="NZ_CP028913.1"/>
</dbReference>
<protein>
    <submittedName>
        <fullName evidence="3">Uncharacterized protein</fullName>
    </submittedName>
</protein>
<dbReference type="GO" id="GO:0005975">
    <property type="term" value="P:carbohydrate metabolic process"/>
    <property type="evidence" value="ECO:0007669"/>
    <property type="project" value="UniProtKB-ARBA"/>
</dbReference>
<dbReference type="AlphaFoldDB" id="A0A2S0WUN4"/>
<evidence type="ECO:0000313" key="3">
    <source>
        <dbReference type="EMBL" id="AWB95043.1"/>
    </source>
</evidence>
<sequence length="273" mass="26407">MSAGKRNGSAPERNGSGDGIGERLAASADAAAPRPIDVDAVLSASRARRRSRRTAIVGGAAAAVIVLGAGGIVVSAGLGGLGPGVSTTAGDASLSESPAAGTVPESATGDALGLKLAAPERVNLCGAPIAAATDAAMVPLTVTVTTPATVGAGASVDALVTVTNTGDAPVGGELRLAPALTVAEAGIAVWHSSGDAAPESRAIELAPGASIELTGTFETRRCSADDELGPALPADLPALSPGAYEVSAVVMFSKARQGSTGHLISRPAPIVVG</sequence>
<dbReference type="OrthoDB" id="5007417at2"/>
<accession>A0A2S0WUN4</accession>
<dbReference type="EMBL" id="CP028913">
    <property type="protein sequence ID" value="AWB95043.1"/>
    <property type="molecule type" value="Genomic_DNA"/>
</dbReference>
<evidence type="ECO:0000256" key="2">
    <source>
        <dbReference type="SAM" id="Phobius"/>
    </source>
</evidence>